<organism evidence="2 3">
    <name type="scientific">Limisphaera ngatamarikiensis</name>
    <dbReference type="NCBI Taxonomy" id="1324935"/>
    <lineage>
        <taxon>Bacteria</taxon>
        <taxon>Pseudomonadati</taxon>
        <taxon>Verrucomicrobiota</taxon>
        <taxon>Verrucomicrobiia</taxon>
        <taxon>Limisphaerales</taxon>
        <taxon>Limisphaeraceae</taxon>
        <taxon>Limisphaera</taxon>
    </lineage>
</organism>
<dbReference type="AlphaFoldDB" id="A0A6M1RMA7"/>
<dbReference type="SUPFAM" id="SSF69572">
    <property type="entry name" value="Activating enzymes of the ubiquitin-like proteins"/>
    <property type="match status" value="1"/>
</dbReference>
<dbReference type="CDD" id="cd00755">
    <property type="entry name" value="YgdL_like"/>
    <property type="match status" value="1"/>
</dbReference>
<dbReference type="GO" id="GO:0008641">
    <property type="term" value="F:ubiquitin-like modifier activating enzyme activity"/>
    <property type="evidence" value="ECO:0007669"/>
    <property type="project" value="InterPro"/>
</dbReference>
<accession>A0A6M1RMA7</accession>
<keyword evidence="3" id="KW-1185">Reference proteome</keyword>
<gene>
    <name evidence="2" type="ORF">G4L39_04630</name>
</gene>
<protein>
    <submittedName>
        <fullName evidence="2">tRNA threonylcarbamoyladenosine dehydratase</fullName>
    </submittedName>
</protein>
<evidence type="ECO:0000313" key="2">
    <source>
        <dbReference type="EMBL" id="NGO38679.1"/>
    </source>
</evidence>
<sequence>MLRAAGYWTRAVTGDYEARFGGVRRLLGAEVQDRLRRAHVCVIGVGGVGSWVVEALARTGVGGLTLVDFDEVCITNVNRQLPALTGQFGRPKVELLAERVRLIQPEIRVRPWQKQYTPGTSAEILGECYDVVVDAIDRPALKAHLIAACRERGLRVVCSGGAGGRTDPTRIRVADLAEVTHDRLLQATRKWLRSRHGFPREPGRRMGVPCVYSPQPPVYPAPDGSVCARPVPGTNLRLDCRSGYGTACYVTGAFGFAVASVVVRWIGGESFPGQT</sequence>
<dbReference type="GO" id="GO:0061503">
    <property type="term" value="F:tRNA threonylcarbamoyladenosine dehydratase"/>
    <property type="evidence" value="ECO:0007669"/>
    <property type="project" value="TreeGrafter"/>
</dbReference>
<dbReference type="Gene3D" id="3.40.50.720">
    <property type="entry name" value="NAD(P)-binding Rossmann-like Domain"/>
    <property type="match status" value="1"/>
</dbReference>
<comment type="caution">
    <text evidence="2">The sequence shown here is derived from an EMBL/GenBank/DDBJ whole genome shotgun (WGS) entry which is preliminary data.</text>
</comment>
<dbReference type="Proteomes" id="UP000477311">
    <property type="component" value="Unassembled WGS sequence"/>
</dbReference>
<dbReference type="PANTHER" id="PTHR43267">
    <property type="entry name" value="TRNA THREONYLCARBAMOYLADENOSINE DEHYDRATASE"/>
    <property type="match status" value="1"/>
</dbReference>
<evidence type="ECO:0000259" key="1">
    <source>
        <dbReference type="Pfam" id="PF00899"/>
    </source>
</evidence>
<name>A0A6M1RMA7_9BACT</name>
<proteinExistence type="predicted"/>
<dbReference type="InterPro" id="IPR035985">
    <property type="entry name" value="Ubiquitin-activating_enz"/>
</dbReference>
<evidence type="ECO:0000313" key="3">
    <source>
        <dbReference type="Proteomes" id="UP000477311"/>
    </source>
</evidence>
<dbReference type="InterPro" id="IPR045886">
    <property type="entry name" value="ThiF/MoeB/HesA"/>
</dbReference>
<dbReference type="Pfam" id="PF00899">
    <property type="entry name" value="ThiF"/>
    <property type="match status" value="1"/>
</dbReference>
<dbReference type="InterPro" id="IPR000594">
    <property type="entry name" value="ThiF_NAD_FAD-bd"/>
</dbReference>
<dbReference type="RefSeq" id="WP_165106272.1">
    <property type="nucleotide sequence ID" value="NZ_JAAKYA010000027.1"/>
</dbReference>
<dbReference type="PANTHER" id="PTHR43267:SF1">
    <property type="entry name" value="TRNA THREONYLCARBAMOYLADENOSINE DEHYDRATASE"/>
    <property type="match status" value="1"/>
</dbReference>
<dbReference type="EMBL" id="JAAKYA010000027">
    <property type="protein sequence ID" value="NGO38679.1"/>
    <property type="molecule type" value="Genomic_DNA"/>
</dbReference>
<reference evidence="2 3" key="1">
    <citation type="submission" date="2020-02" db="EMBL/GenBank/DDBJ databases">
        <title>Draft genome sequence of Limisphaera ngatamarikiensis NGM72.4T, a thermophilic Verrucomicrobia grouped in subdivision 3.</title>
        <authorList>
            <person name="Carere C.R."/>
            <person name="Steen J."/>
            <person name="Hugenholtz P."/>
            <person name="Stott M.B."/>
        </authorList>
    </citation>
    <scope>NUCLEOTIDE SEQUENCE [LARGE SCALE GENOMIC DNA]</scope>
    <source>
        <strain evidence="2 3">NGM72.4</strain>
    </source>
</reference>
<feature type="domain" description="THIF-type NAD/FAD binding fold" evidence="1">
    <location>
        <begin position="26"/>
        <end position="175"/>
    </location>
</feature>
<dbReference type="GO" id="GO:0061504">
    <property type="term" value="P:cyclic threonylcarbamoyladenosine biosynthetic process"/>
    <property type="evidence" value="ECO:0007669"/>
    <property type="project" value="TreeGrafter"/>
</dbReference>